<evidence type="ECO:0000313" key="3">
    <source>
        <dbReference type="Proteomes" id="UP000002488"/>
    </source>
</evidence>
<evidence type="ECO:0000256" key="1">
    <source>
        <dbReference type="SAM" id="Phobius"/>
    </source>
</evidence>
<proteinExistence type="predicted"/>
<keyword evidence="1" id="KW-0472">Membrane</keyword>
<comment type="caution">
    <text evidence="2">The sequence shown here is derived from an EMBL/GenBank/DDBJ whole genome shotgun (WGS) entry which is preliminary data.</text>
</comment>
<gene>
    <name evidence="2" type="ORF">GL50581_574</name>
</gene>
<evidence type="ECO:0000313" key="2">
    <source>
        <dbReference type="EMBL" id="EET02130.1"/>
    </source>
</evidence>
<keyword evidence="1" id="KW-0812">Transmembrane</keyword>
<reference evidence="2 3" key="1">
    <citation type="journal article" date="2009" name="PLoS Pathog.">
        <title>Draft genome sequencing of giardia intestinalis assemblage B isolate GS: is human giardiasis caused by two different species?</title>
        <authorList>
            <person name="Franzen O."/>
            <person name="Jerlstrom-Hultqvist J."/>
            <person name="Castro E."/>
            <person name="Sherwood E."/>
            <person name="Ankarklev J."/>
            <person name="Reiner D.S."/>
            <person name="Palm D."/>
            <person name="Andersson J.O."/>
            <person name="Andersson B."/>
            <person name="Svard S.G."/>
        </authorList>
    </citation>
    <scope>NUCLEOTIDE SEQUENCE [LARGE SCALE GENOMIC DNA]</scope>
    <source>
        <strain evidence="3">ATCC 50581 / GS clone H7</strain>
    </source>
</reference>
<dbReference type="EMBL" id="ACGJ01000736">
    <property type="protein sequence ID" value="EET02130.1"/>
    <property type="molecule type" value="Genomic_DNA"/>
</dbReference>
<name>C6LPA9_GIAIB</name>
<protein>
    <submittedName>
        <fullName evidence="2">Uncharacterized protein</fullName>
    </submittedName>
</protein>
<dbReference type="VEuPathDB" id="GiardiaDB:GL50581_574"/>
<keyword evidence="1" id="KW-1133">Transmembrane helix</keyword>
<sequence>MRSTRQYCFVSKSCNKSFAYALQCYNWTQAFIYSSNCSQILTEDLNIIGIKRKWINKIFYRLSGVINSATIVGIASL</sequence>
<accession>C6LPA9</accession>
<dbReference type="Proteomes" id="UP000002488">
    <property type="component" value="Unassembled WGS sequence"/>
</dbReference>
<organism evidence="2 3">
    <name type="scientific">Giardia intestinalis (strain ATCC 50581 / GS clone H7)</name>
    <name type="common">Giardia lamblia</name>
    <dbReference type="NCBI Taxonomy" id="598745"/>
    <lineage>
        <taxon>Eukaryota</taxon>
        <taxon>Metamonada</taxon>
        <taxon>Diplomonadida</taxon>
        <taxon>Hexamitidae</taxon>
        <taxon>Giardiinae</taxon>
        <taxon>Giardia</taxon>
    </lineage>
</organism>
<feature type="transmembrane region" description="Helical" evidence="1">
    <location>
        <begin position="58"/>
        <end position="76"/>
    </location>
</feature>
<dbReference type="AlphaFoldDB" id="C6LPA9"/>